<evidence type="ECO:0000313" key="2">
    <source>
        <dbReference type="Proteomes" id="UP000499080"/>
    </source>
</evidence>
<keyword evidence="2" id="KW-1185">Reference proteome</keyword>
<dbReference type="AlphaFoldDB" id="A0A4Y2EZF8"/>
<comment type="caution">
    <text evidence="1">The sequence shown here is derived from an EMBL/GenBank/DDBJ whole genome shotgun (WGS) entry which is preliminary data.</text>
</comment>
<dbReference type="Proteomes" id="UP000499080">
    <property type="component" value="Unassembled WGS sequence"/>
</dbReference>
<proteinExistence type="predicted"/>
<protein>
    <submittedName>
        <fullName evidence="1">Uncharacterized protein</fullName>
    </submittedName>
</protein>
<reference evidence="1 2" key="1">
    <citation type="journal article" date="2019" name="Sci. Rep.">
        <title>Orb-weaving spider Araneus ventricosus genome elucidates the spidroin gene catalogue.</title>
        <authorList>
            <person name="Kono N."/>
            <person name="Nakamura H."/>
            <person name="Ohtoshi R."/>
            <person name="Moran D.A.P."/>
            <person name="Shinohara A."/>
            <person name="Yoshida Y."/>
            <person name="Fujiwara M."/>
            <person name="Mori M."/>
            <person name="Tomita M."/>
            <person name="Arakawa K."/>
        </authorList>
    </citation>
    <scope>NUCLEOTIDE SEQUENCE [LARGE SCALE GENOMIC DNA]</scope>
</reference>
<sequence length="84" mass="9923">MDESEKLMTRKKKMVLMEESEDDDFESFQQEMEAAKTEVTYLESSKTDFSTNMHVSIDNVGCTRMKTQYSYTYRIDGIQVVNWI</sequence>
<evidence type="ECO:0000313" key="1">
    <source>
        <dbReference type="EMBL" id="GBM33927.1"/>
    </source>
</evidence>
<accession>A0A4Y2EZF8</accession>
<gene>
    <name evidence="1" type="ORF">AVEN_79824_1</name>
</gene>
<organism evidence="1 2">
    <name type="scientific">Araneus ventricosus</name>
    <name type="common">Orbweaver spider</name>
    <name type="synonym">Epeira ventricosa</name>
    <dbReference type="NCBI Taxonomy" id="182803"/>
    <lineage>
        <taxon>Eukaryota</taxon>
        <taxon>Metazoa</taxon>
        <taxon>Ecdysozoa</taxon>
        <taxon>Arthropoda</taxon>
        <taxon>Chelicerata</taxon>
        <taxon>Arachnida</taxon>
        <taxon>Araneae</taxon>
        <taxon>Araneomorphae</taxon>
        <taxon>Entelegynae</taxon>
        <taxon>Araneoidea</taxon>
        <taxon>Araneidae</taxon>
        <taxon>Araneus</taxon>
    </lineage>
</organism>
<dbReference type="EMBL" id="BGPR01000746">
    <property type="protein sequence ID" value="GBM33927.1"/>
    <property type="molecule type" value="Genomic_DNA"/>
</dbReference>
<name>A0A4Y2EZF8_ARAVE</name>